<accession>A0A1Y2FJJ2</accession>
<evidence type="ECO:0000256" key="7">
    <source>
        <dbReference type="ARBA" id="ARBA00023015"/>
    </source>
</evidence>
<feature type="region of interest" description="Disordered" evidence="10">
    <location>
        <begin position="95"/>
        <end position="139"/>
    </location>
</feature>
<evidence type="ECO:0000256" key="6">
    <source>
        <dbReference type="ARBA" id="ARBA00022853"/>
    </source>
</evidence>
<keyword evidence="13" id="KW-1185">Reference proteome</keyword>
<dbReference type="GO" id="GO:0141221">
    <property type="term" value="F:histone deacetylase activity, hydrolytic mechanism"/>
    <property type="evidence" value="ECO:0007669"/>
    <property type="project" value="UniProtKB-EC"/>
</dbReference>
<dbReference type="GO" id="GO:0005634">
    <property type="term" value="C:nucleus"/>
    <property type="evidence" value="ECO:0007669"/>
    <property type="project" value="UniProtKB-SubCell"/>
</dbReference>
<dbReference type="EMBL" id="MCGR01000018">
    <property type="protein sequence ID" value="ORY84118.1"/>
    <property type="molecule type" value="Genomic_DNA"/>
</dbReference>
<dbReference type="PANTHER" id="PTHR10625">
    <property type="entry name" value="HISTONE DEACETYLASE HDAC1-RELATED"/>
    <property type="match status" value="1"/>
</dbReference>
<evidence type="ECO:0000256" key="9">
    <source>
        <dbReference type="ARBA" id="ARBA00023242"/>
    </source>
</evidence>
<dbReference type="Proteomes" id="UP000193467">
    <property type="component" value="Unassembled WGS sequence"/>
</dbReference>
<keyword evidence="4" id="KW-0678">Repressor</keyword>
<dbReference type="Gene3D" id="3.40.800.20">
    <property type="entry name" value="Histone deacetylase domain"/>
    <property type="match status" value="1"/>
</dbReference>
<keyword evidence="8" id="KW-0804">Transcription</keyword>
<keyword evidence="7" id="KW-0805">Transcription regulation</keyword>
<keyword evidence="9" id="KW-0539">Nucleus</keyword>
<comment type="subcellular location">
    <subcellularLocation>
        <location evidence="1">Nucleus</location>
    </subcellularLocation>
</comment>
<organism evidence="12 13">
    <name type="scientific">Leucosporidium creatinivorum</name>
    <dbReference type="NCBI Taxonomy" id="106004"/>
    <lineage>
        <taxon>Eukaryota</taxon>
        <taxon>Fungi</taxon>
        <taxon>Dikarya</taxon>
        <taxon>Basidiomycota</taxon>
        <taxon>Pucciniomycotina</taxon>
        <taxon>Microbotryomycetes</taxon>
        <taxon>Leucosporidiales</taxon>
        <taxon>Leucosporidium</taxon>
    </lineage>
</organism>
<keyword evidence="5" id="KW-0378">Hydrolase</keyword>
<dbReference type="InterPro" id="IPR023696">
    <property type="entry name" value="Ureohydrolase_dom_sf"/>
</dbReference>
<protein>
    <recommendedName>
        <fullName evidence="3">histone deacetylase</fullName>
        <ecNumber evidence="3">3.5.1.98</ecNumber>
    </recommendedName>
</protein>
<evidence type="ECO:0000313" key="12">
    <source>
        <dbReference type="EMBL" id="ORY84118.1"/>
    </source>
</evidence>
<dbReference type="PRINTS" id="PR01270">
    <property type="entry name" value="HDASUPER"/>
</dbReference>
<feature type="domain" description="Histone deacetylase" evidence="11">
    <location>
        <begin position="244"/>
        <end position="406"/>
    </location>
</feature>
<evidence type="ECO:0000259" key="11">
    <source>
        <dbReference type="Pfam" id="PF00850"/>
    </source>
</evidence>
<evidence type="ECO:0000256" key="3">
    <source>
        <dbReference type="ARBA" id="ARBA00012111"/>
    </source>
</evidence>
<gene>
    <name evidence="12" type="ORF">BCR35DRAFT_290385</name>
</gene>
<feature type="domain" description="Histone deacetylase" evidence="11">
    <location>
        <begin position="55"/>
        <end position="207"/>
    </location>
</feature>
<evidence type="ECO:0000256" key="10">
    <source>
        <dbReference type="SAM" id="MobiDB-lite"/>
    </source>
</evidence>
<reference evidence="12 13" key="1">
    <citation type="submission" date="2016-07" db="EMBL/GenBank/DDBJ databases">
        <title>Pervasive Adenine N6-methylation of Active Genes in Fungi.</title>
        <authorList>
            <consortium name="DOE Joint Genome Institute"/>
            <person name="Mondo S.J."/>
            <person name="Dannebaum R.O."/>
            <person name="Kuo R.C."/>
            <person name="Labutti K."/>
            <person name="Haridas S."/>
            <person name="Kuo A."/>
            <person name="Salamov A."/>
            <person name="Ahrendt S.R."/>
            <person name="Lipzen A."/>
            <person name="Sullivan W."/>
            <person name="Andreopoulos W.B."/>
            <person name="Clum A."/>
            <person name="Lindquist E."/>
            <person name="Daum C."/>
            <person name="Ramamoorthy G.K."/>
            <person name="Gryganskyi A."/>
            <person name="Culley D."/>
            <person name="Magnuson J.K."/>
            <person name="James T.Y."/>
            <person name="O'Malley M.A."/>
            <person name="Stajich J.E."/>
            <person name="Spatafora J.W."/>
            <person name="Visel A."/>
            <person name="Grigoriev I.V."/>
        </authorList>
    </citation>
    <scope>NUCLEOTIDE SEQUENCE [LARGE SCALE GENOMIC DNA]</scope>
    <source>
        <strain evidence="12 13">62-1032</strain>
    </source>
</reference>
<feature type="region of interest" description="Disordered" evidence="10">
    <location>
        <begin position="210"/>
        <end position="238"/>
    </location>
</feature>
<dbReference type="STRING" id="106004.A0A1Y2FJJ2"/>
<evidence type="ECO:0000256" key="1">
    <source>
        <dbReference type="ARBA" id="ARBA00004123"/>
    </source>
</evidence>
<comment type="similarity">
    <text evidence="2">Belongs to the histone deacetylase family. HD type 1 subfamily.</text>
</comment>
<dbReference type="GO" id="GO:0031507">
    <property type="term" value="P:heterochromatin formation"/>
    <property type="evidence" value="ECO:0007669"/>
    <property type="project" value="TreeGrafter"/>
</dbReference>
<feature type="compositionally biased region" description="Low complexity" evidence="10">
    <location>
        <begin position="95"/>
        <end position="118"/>
    </location>
</feature>
<feature type="compositionally biased region" description="Pro residues" evidence="10">
    <location>
        <begin position="210"/>
        <end position="223"/>
    </location>
</feature>
<dbReference type="InterPro" id="IPR023801">
    <property type="entry name" value="His_deacetylse_dom"/>
</dbReference>
<evidence type="ECO:0000313" key="13">
    <source>
        <dbReference type="Proteomes" id="UP000193467"/>
    </source>
</evidence>
<evidence type="ECO:0000256" key="8">
    <source>
        <dbReference type="ARBA" id="ARBA00023163"/>
    </source>
</evidence>
<dbReference type="SUPFAM" id="SSF52768">
    <property type="entry name" value="Arginase/deacetylase"/>
    <property type="match status" value="1"/>
</dbReference>
<dbReference type="Pfam" id="PF00850">
    <property type="entry name" value="Hist_deacetyl"/>
    <property type="match status" value="2"/>
</dbReference>
<sequence>MSTSSPRVAYIHSEELIAASNALPANVGRHRLAHELIRAHGLLELGDEAAEDDELEQEGQARAYVVEPEAATREQLVRFHDERFINTLLGLDTAASDSESDSGSASDSSSPAKPTPASFRLVSEEDRPTKRRKVDDMGLEDDCPMFSELSDYVQLVAGASIQAARELRDGSADVAIAWTGGRHHGKRGEAAGFCYVQDVVLAILELRLPPKPPPLPSRSPSPSSPNSRTSPAPYPPPIPSLTPIRRVLYLDIDLHHGDGVESAFYTSAHTLTLSLHLHAPLFYPSTGSLSSTGPTPPKGAFKPSPAAHHALNLALHPGLSSPTLLRLFESCVQPIYEIYQPDAVVLQCGCDGLAGDPCKEWNLDLEGMGEVVKRVVHGWGKKTLLLGGGGYDNANAARCWTYLTSVALNQPLSLDNPIPPSLEPDDYARFAPSFTLDVPAGHKLDLNTEARIVEVEEAFKRYAQALEEKYGKRKMDELEGKGAGPSEEL</sequence>
<keyword evidence="6" id="KW-0156">Chromatin regulator</keyword>
<proteinExistence type="inferred from homology"/>
<feature type="compositionally biased region" description="Basic and acidic residues" evidence="10">
    <location>
        <begin position="122"/>
        <end position="136"/>
    </location>
</feature>
<dbReference type="InterPro" id="IPR000286">
    <property type="entry name" value="HDACs"/>
</dbReference>
<dbReference type="InParanoid" id="A0A1Y2FJJ2"/>
<dbReference type="PANTHER" id="PTHR10625:SF14">
    <property type="entry name" value="HISTONE DEACETYLASE 8"/>
    <property type="match status" value="1"/>
</dbReference>
<dbReference type="AlphaFoldDB" id="A0A1Y2FJJ2"/>
<evidence type="ECO:0000256" key="4">
    <source>
        <dbReference type="ARBA" id="ARBA00022491"/>
    </source>
</evidence>
<dbReference type="OrthoDB" id="73273at2759"/>
<evidence type="ECO:0000256" key="5">
    <source>
        <dbReference type="ARBA" id="ARBA00022801"/>
    </source>
</evidence>
<name>A0A1Y2FJJ2_9BASI</name>
<dbReference type="InterPro" id="IPR037138">
    <property type="entry name" value="His_deacetylse_dom_sf"/>
</dbReference>
<evidence type="ECO:0000256" key="2">
    <source>
        <dbReference type="ARBA" id="ARBA00006457"/>
    </source>
</evidence>
<comment type="caution">
    <text evidence="12">The sequence shown here is derived from an EMBL/GenBank/DDBJ whole genome shotgun (WGS) entry which is preliminary data.</text>
</comment>
<dbReference type="EC" id="3.5.1.98" evidence="3"/>